<name>A0ACC2UF30_9FUNG</name>
<reference evidence="1" key="1">
    <citation type="submission" date="2022-04" db="EMBL/GenBank/DDBJ databases">
        <title>Genome of the entomopathogenic fungus Entomophthora muscae.</title>
        <authorList>
            <person name="Elya C."/>
            <person name="Lovett B.R."/>
            <person name="Lee E."/>
            <person name="Macias A.M."/>
            <person name="Hajek A.E."/>
            <person name="De Bivort B.L."/>
            <person name="Kasson M.T."/>
            <person name="De Fine Licht H.H."/>
            <person name="Stajich J.E."/>
        </authorList>
    </citation>
    <scope>NUCLEOTIDE SEQUENCE</scope>
    <source>
        <strain evidence="1">Berkeley</strain>
    </source>
</reference>
<gene>
    <name evidence="1" type="ORF">DSO57_1011391</name>
</gene>
<evidence type="ECO:0000313" key="1">
    <source>
        <dbReference type="EMBL" id="KAJ9085689.1"/>
    </source>
</evidence>
<evidence type="ECO:0000313" key="2">
    <source>
        <dbReference type="Proteomes" id="UP001165960"/>
    </source>
</evidence>
<keyword evidence="2" id="KW-1185">Reference proteome</keyword>
<dbReference type="EMBL" id="QTSX02000749">
    <property type="protein sequence ID" value="KAJ9085689.1"/>
    <property type="molecule type" value="Genomic_DNA"/>
</dbReference>
<dbReference type="Proteomes" id="UP001165960">
    <property type="component" value="Unassembled WGS sequence"/>
</dbReference>
<protein>
    <submittedName>
        <fullName evidence="1">Uncharacterized protein</fullName>
    </submittedName>
</protein>
<sequence>MSYKPPEIFQNELGYKFTSTSTSIAEQRTIPKIMMVMPSNPSASRQALSQNTQCSSLPSQTSLQTPPLQSTGKRLKVGVLPKFDCQKNVHTFLRLYKMATVGAPDTKKAYLIINLLDPMSRDIIMPNLPAGNITYQDARSAILREFGSIVCMIEHKDCFSDIKFKTNKTLSKFSDQFYHKAQVLLGAGAMVEHGTKLAMKNTVKPYHELYWAIKLFLGQEFPMVQMLDYLCRLEATTMHPTRKSPDITVLSALTHWQSVVPKHAKLKRDKFLSQISLATAVRIRDIVPQNSLMNKRAGKRPSSVEEGYSTELEINIPPNKPVMLVSLPVLSNNVATTAPANPSLPCLDKTNMTTTELFVKDEPIDPLHQVVSNDVCAVLTQIQKAALEEEGEAIVAQPYTQQIMEMNSGESL</sequence>
<comment type="caution">
    <text evidence="1">The sequence shown here is derived from an EMBL/GenBank/DDBJ whole genome shotgun (WGS) entry which is preliminary data.</text>
</comment>
<proteinExistence type="predicted"/>
<accession>A0ACC2UF30</accession>
<organism evidence="1 2">
    <name type="scientific">Entomophthora muscae</name>
    <dbReference type="NCBI Taxonomy" id="34485"/>
    <lineage>
        <taxon>Eukaryota</taxon>
        <taxon>Fungi</taxon>
        <taxon>Fungi incertae sedis</taxon>
        <taxon>Zoopagomycota</taxon>
        <taxon>Entomophthoromycotina</taxon>
        <taxon>Entomophthoromycetes</taxon>
        <taxon>Entomophthorales</taxon>
        <taxon>Entomophthoraceae</taxon>
        <taxon>Entomophthora</taxon>
    </lineage>
</organism>